<gene>
    <name evidence="3" type="ORF">Cabys_3008</name>
</gene>
<feature type="domain" description="AB hydrolase-1" evidence="2">
    <location>
        <begin position="37"/>
        <end position="267"/>
    </location>
</feature>
<name>A0A1J1CBH6_CALAY</name>
<dbReference type="Proteomes" id="UP000183868">
    <property type="component" value="Chromosome"/>
</dbReference>
<dbReference type="InterPro" id="IPR029058">
    <property type="entry name" value="AB_hydrolase_fold"/>
</dbReference>
<accession>A0A1J1CBH6</accession>
<evidence type="ECO:0000313" key="4">
    <source>
        <dbReference type="Proteomes" id="UP000183868"/>
    </source>
</evidence>
<dbReference type="PANTHER" id="PTHR46118">
    <property type="entry name" value="PROTEIN ABHD11"/>
    <property type="match status" value="1"/>
</dbReference>
<protein>
    <submittedName>
        <fullName evidence="3">Pimeloyl-ACP methyl ester carboxylesterase</fullName>
    </submittedName>
</protein>
<proteinExistence type="predicted"/>
<dbReference type="KEGG" id="caby:Cabys_3008"/>
<dbReference type="InterPro" id="IPR000073">
    <property type="entry name" value="AB_hydrolase_1"/>
</dbReference>
<dbReference type="EMBL" id="CP018099">
    <property type="protein sequence ID" value="APF19756.1"/>
    <property type="molecule type" value="Genomic_DNA"/>
</dbReference>
<reference evidence="3 4" key="1">
    <citation type="submission" date="2016-11" db="EMBL/GenBank/DDBJ databases">
        <title>Genomic analysis of Caldithrix abyssi and proposal of a novel bacterial phylum Caldithrichaeota.</title>
        <authorList>
            <person name="Kublanov I."/>
            <person name="Sigalova O."/>
            <person name="Gavrilov S."/>
            <person name="Lebedinsky A."/>
            <person name="Ivanova N."/>
            <person name="Daum C."/>
            <person name="Reddy T."/>
            <person name="Klenk H.P."/>
            <person name="Goker M."/>
            <person name="Reva O."/>
            <person name="Miroshnichenko M."/>
            <person name="Kyprides N."/>
            <person name="Woyke T."/>
            <person name="Gelfand M."/>
        </authorList>
    </citation>
    <scope>NUCLEOTIDE SEQUENCE [LARGE SCALE GENOMIC DNA]</scope>
    <source>
        <strain evidence="3 4">LF13</strain>
    </source>
</reference>
<keyword evidence="1" id="KW-0378">Hydrolase</keyword>
<dbReference type="Pfam" id="PF00561">
    <property type="entry name" value="Abhydrolase_1"/>
    <property type="match status" value="1"/>
</dbReference>
<evidence type="ECO:0000259" key="2">
    <source>
        <dbReference type="Pfam" id="PF00561"/>
    </source>
</evidence>
<evidence type="ECO:0000256" key="1">
    <source>
        <dbReference type="ARBA" id="ARBA00022801"/>
    </source>
</evidence>
<dbReference type="Gene3D" id="3.40.50.1820">
    <property type="entry name" value="alpha/beta hydrolase"/>
    <property type="match status" value="1"/>
</dbReference>
<dbReference type="AlphaFoldDB" id="A0A1J1CBH6"/>
<dbReference type="SUPFAM" id="SSF53474">
    <property type="entry name" value="alpha/beta-Hydrolases"/>
    <property type="match status" value="1"/>
</dbReference>
<organism evidence="3 4">
    <name type="scientific">Caldithrix abyssi DSM 13497</name>
    <dbReference type="NCBI Taxonomy" id="880073"/>
    <lineage>
        <taxon>Bacteria</taxon>
        <taxon>Pseudomonadati</taxon>
        <taxon>Calditrichota</taxon>
        <taxon>Calditrichia</taxon>
        <taxon>Calditrichales</taxon>
        <taxon>Calditrichaceae</taxon>
        <taxon>Caldithrix</taxon>
    </lineage>
</organism>
<sequence length="280" mass="32433">MVVLKSILIYSGALTKFSKKKEERNMQLFFREFGQGKPLIVLHGLFGMSDNWLTVGKKLGEHYHLFLLDLRNHGQSPHSDEFNYTVMAEDVEEFIQTQGVERPVVLGHSLGGKVGMELALNFETPVERLIVVDIAPRAYHHSHFKYFLETLLSLNLSQMKTRIEIDQWLSKKIPQPAIRQFLLKNLKRNEQNRFEWKINLKAVYQNLEHILGPVTSNNSFDEPVLFLRGEKSDYITEEDVSTIKRLFPLARVHTIKGATHWVHADAPQELIKEVREFLSA</sequence>
<dbReference type="GO" id="GO:0016787">
    <property type="term" value="F:hydrolase activity"/>
    <property type="evidence" value="ECO:0007669"/>
    <property type="project" value="UniProtKB-KW"/>
</dbReference>
<dbReference type="PANTHER" id="PTHR46118:SF4">
    <property type="entry name" value="PROTEIN ABHD11"/>
    <property type="match status" value="1"/>
</dbReference>
<evidence type="ECO:0000313" key="3">
    <source>
        <dbReference type="EMBL" id="APF19756.1"/>
    </source>
</evidence>